<feature type="transmembrane region" description="Helical" evidence="1">
    <location>
        <begin position="6"/>
        <end position="27"/>
    </location>
</feature>
<keyword evidence="1" id="KW-1133">Transmembrane helix</keyword>
<feature type="transmembrane region" description="Helical" evidence="1">
    <location>
        <begin position="39"/>
        <end position="57"/>
    </location>
</feature>
<organism evidence="2 3">
    <name type="scientific">Salinirubellus salinus</name>
    <dbReference type="NCBI Taxonomy" id="1364945"/>
    <lineage>
        <taxon>Archaea</taxon>
        <taxon>Methanobacteriati</taxon>
        <taxon>Methanobacteriota</taxon>
        <taxon>Stenosarchaea group</taxon>
        <taxon>Halobacteria</taxon>
        <taxon>Halobacteriales</taxon>
        <taxon>Natronomonadaceae</taxon>
        <taxon>Salinirubellus</taxon>
    </lineage>
</organism>
<dbReference type="RefSeq" id="WP_260643765.1">
    <property type="nucleotide sequence ID" value="NZ_CP104003.1"/>
</dbReference>
<proteinExistence type="predicted"/>
<keyword evidence="1" id="KW-0472">Membrane</keyword>
<dbReference type="Proteomes" id="UP001057580">
    <property type="component" value="Chromosome"/>
</dbReference>
<accession>A0A9E7R715</accession>
<dbReference type="EMBL" id="CP104003">
    <property type="protein sequence ID" value="UWM56651.1"/>
    <property type="molecule type" value="Genomic_DNA"/>
</dbReference>
<evidence type="ECO:0000313" key="3">
    <source>
        <dbReference type="Proteomes" id="UP001057580"/>
    </source>
</evidence>
<sequence length="94" mass="10152">MALGLGASLGIALVATIGIIALSVMFNDSMKSLYDVLRTARGLAYLVLGSLSAIVFISTGNMALMVLGLILVFFLVTYFLFDYYSPWSAASRRF</sequence>
<gene>
    <name evidence="2" type="ORF">N0B31_10225</name>
</gene>
<dbReference type="GeneID" id="74942801"/>
<evidence type="ECO:0000313" key="2">
    <source>
        <dbReference type="EMBL" id="UWM56651.1"/>
    </source>
</evidence>
<name>A0A9E7R715_9EURY</name>
<dbReference type="AlphaFoldDB" id="A0A9E7R715"/>
<keyword evidence="3" id="KW-1185">Reference proteome</keyword>
<protein>
    <submittedName>
        <fullName evidence="2">Uncharacterized protein</fullName>
    </submittedName>
</protein>
<reference evidence="2" key="1">
    <citation type="submission" date="2022-09" db="EMBL/GenBank/DDBJ databases">
        <title>Diverse halophilic archaea isolated from saline environments.</title>
        <authorList>
            <person name="Cui H.-L."/>
        </authorList>
    </citation>
    <scope>NUCLEOTIDE SEQUENCE</scope>
    <source>
        <strain evidence="2">ZS-35-S2</strain>
    </source>
</reference>
<dbReference type="KEGG" id="ssai:N0B31_10225"/>
<keyword evidence="1" id="KW-0812">Transmembrane</keyword>
<evidence type="ECO:0000256" key="1">
    <source>
        <dbReference type="SAM" id="Phobius"/>
    </source>
</evidence>
<feature type="transmembrane region" description="Helical" evidence="1">
    <location>
        <begin position="63"/>
        <end position="84"/>
    </location>
</feature>